<dbReference type="PANTHER" id="PTHR42738:SF7">
    <property type="entry name" value="HYDROXYMETHYLGLUTARYL-COA LYASE"/>
    <property type="match status" value="1"/>
</dbReference>
<feature type="domain" description="Pyruvate carboxyltransferase" evidence="8">
    <location>
        <begin position="30"/>
        <end position="318"/>
    </location>
</feature>
<dbReference type="PANTHER" id="PTHR42738">
    <property type="entry name" value="HYDROXYMETHYLGLUTARYL-COA LYASE"/>
    <property type="match status" value="1"/>
</dbReference>
<reference evidence="9 10" key="1">
    <citation type="journal article" date="2015" name="Sci. Rep.">
        <title>Chromosome-level genome map provides insights into diverse defense mechanisms in the medicinal fungus Ganoderma sinense.</title>
        <authorList>
            <person name="Zhu Y."/>
            <person name="Xu J."/>
            <person name="Sun C."/>
            <person name="Zhou S."/>
            <person name="Xu H."/>
            <person name="Nelson D.R."/>
            <person name="Qian J."/>
            <person name="Song J."/>
            <person name="Luo H."/>
            <person name="Xiang L."/>
            <person name="Li Y."/>
            <person name="Xu Z."/>
            <person name="Ji A."/>
            <person name="Wang L."/>
            <person name="Lu S."/>
            <person name="Hayward A."/>
            <person name="Sun W."/>
            <person name="Li X."/>
            <person name="Schwartz D.C."/>
            <person name="Wang Y."/>
            <person name="Chen S."/>
        </authorList>
    </citation>
    <scope>NUCLEOTIDE SEQUENCE [LARGE SCALE GENOMIC DNA]</scope>
    <source>
        <strain evidence="9 10">ZZ0214-1</strain>
    </source>
</reference>
<keyword evidence="5" id="KW-0456">Lyase</keyword>
<comment type="caution">
    <text evidence="9">The sequence shown here is derived from an EMBL/GenBank/DDBJ whole genome shotgun (WGS) entry which is preliminary data.</text>
</comment>
<comment type="pathway">
    <text evidence="1">Metabolic intermediate metabolism; (S)-3-hydroxy-3-methylglutaryl-CoA degradation; acetoacetate from (S)-3-hydroxy-3-methylglutaryl-CoA: step 1/1.</text>
</comment>
<comment type="catalytic activity">
    <reaction evidence="6">
        <text>(3S)-3-hydroxy-3-methylglutaryl-CoA = acetoacetate + acetyl-CoA</text>
        <dbReference type="Rhea" id="RHEA:24404"/>
        <dbReference type="ChEBI" id="CHEBI:13705"/>
        <dbReference type="ChEBI" id="CHEBI:43074"/>
        <dbReference type="ChEBI" id="CHEBI:57288"/>
        <dbReference type="EC" id="4.1.3.4"/>
    </reaction>
</comment>
<dbReference type="Gene3D" id="3.20.20.70">
    <property type="entry name" value="Aldolase class I"/>
    <property type="match status" value="1"/>
</dbReference>
<evidence type="ECO:0000256" key="2">
    <source>
        <dbReference type="ARBA" id="ARBA00009405"/>
    </source>
</evidence>
<protein>
    <recommendedName>
        <fullName evidence="3">hydroxymethylglutaryl-CoA lyase</fullName>
        <ecNumber evidence="3">4.1.3.4</ecNumber>
    </recommendedName>
</protein>
<dbReference type="STRING" id="1077348.A0A2G8S6Z1"/>
<dbReference type="Pfam" id="PF00682">
    <property type="entry name" value="HMGL-like"/>
    <property type="match status" value="1"/>
</dbReference>
<organism evidence="9 10">
    <name type="scientific">Ganoderma sinense ZZ0214-1</name>
    <dbReference type="NCBI Taxonomy" id="1077348"/>
    <lineage>
        <taxon>Eukaryota</taxon>
        <taxon>Fungi</taxon>
        <taxon>Dikarya</taxon>
        <taxon>Basidiomycota</taxon>
        <taxon>Agaricomycotina</taxon>
        <taxon>Agaricomycetes</taxon>
        <taxon>Polyporales</taxon>
        <taxon>Polyporaceae</taxon>
        <taxon>Ganoderma</taxon>
    </lineage>
</organism>
<dbReference type="InterPro" id="IPR000891">
    <property type="entry name" value="PYR_CT"/>
</dbReference>
<evidence type="ECO:0000259" key="8">
    <source>
        <dbReference type="PROSITE" id="PS50991"/>
    </source>
</evidence>
<name>A0A2G8S6Z1_9APHY</name>
<dbReference type="InterPro" id="IPR043594">
    <property type="entry name" value="HMGL"/>
</dbReference>
<evidence type="ECO:0000256" key="6">
    <source>
        <dbReference type="ARBA" id="ARBA00049877"/>
    </source>
</evidence>
<accession>A0A2G8S6Z1</accession>
<proteinExistence type="inferred from homology"/>
<dbReference type="EC" id="4.1.3.4" evidence="3"/>
<evidence type="ECO:0000256" key="7">
    <source>
        <dbReference type="SAM" id="MobiDB-lite"/>
    </source>
</evidence>
<dbReference type="GO" id="GO:0004419">
    <property type="term" value="F:hydroxymethylglutaryl-CoA lyase activity"/>
    <property type="evidence" value="ECO:0007669"/>
    <property type="project" value="UniProtKB-EC"/>
</dbReference>
<dbReference type="FunFam" id="3.20.20.70:FF:000201">
    <property type="entry name" value="Hydroxymethylglutaryl-CoA lyase"/>
    <property type="match status" value="1"/>
</dbReference>
<comment type="similarity">
    <text evidence="2">Belongs to the HMG-CoA lyase family.</text>
</comment>
<dbReference type="Proteomes" id="UP000230002">
    <property type="component" value="Unassembled WGS sequence"/>
</dbReference>
<dbReference type="GO" id="GO:0006552">
    <property type="term" value="P:L-leucine catabolic process"/>
    <property type="evidence" value="ECO:0007669"/>
    <property type="project" value="TreeGrafter"/>
</dbReference>
<dbReference type="UniPathway" id="UPA00896">
    <property type="reaction ID" value="UER00863"/>
</dbReference>
<keyword evidence="10" id="KW-1185">Reference proteome</keyword>
<evidence type="ECO:0000256" key="3">
    <source>
        <dbReference type="ARBA" id="ARBA00012910"/>
    </source>
</evidence>
<feature type="compositionally biased region" description="Basic and acidic residues" evidence="7">
    <location>
        <begin position="338"/>
        <end position="356"/>
    </location>
</feature>
<dbReference type="EMBL" id="AYKW01000023">
    <property type="protein sequence ID" value="PIL29318.1"/>
    <property type="molecule type" value="Genomic_DNA"/>
</dbReference>
<dbReference type="CDD" id="cd07938">
    <property type="entry name" value="DRE_TIM_HMGL"/>
    <property type="match status" value="1"/>
</dbReference>
<evidence type="ECO:0000256" key="5">
    <source>
        <dbReference type="ARBA" id="ARBA00023239"/>
    </source>
</evidence>
<dbReference type="PROSITE" id="PS50991">
    <property type="entry name" value="PYR_CT"/>
    <property type="match status" value="1"/>
</dbReference>
<evidence type="ECO:0000313" key="10">
    <source>
        <dbReference type="Proteomes" id="UP000230002"/>
    </source>
</evidence>
<dbReference type="InterPro" id="IPR013785">
    <property type="entry name" value="Aldolase_TIM"/>
</dbReference>
<dbReference type="AlphaFoldDB" id="A0A2G8S6Z1"/>
<dbReference type="NCBIfam" id="NF004283">
    <property type="entry name" value="PRK05692.1"/>
    <property type="match status" value="1"/>
</dbReference>
<sequence length="367" mass="39765">MLAKHTARSLLRSRPTFAARTYSTPVRERVRIVEVGPRDGLQNESAVIPPHVKAELVNRLTHAGMDIIEAGSFVSPKWVPQKDRSFGERMAGTADVLKQMHRQKGLHYPVLVPNVKGLENLLELLAQQPKDEVPYTDEIAIFTAASDAFCKANTNCTIEESLARLKTVTHRATKEGLRVRGYVSVVIDCPYSGKVDPVKVRDVTKALLEMGCYEISLGDTVGTGNPTTISELLETVIGGSSDISPSLLAGHYHDTFGMGVSNILTSLDFGLRTFDSSVGGLGGCPYSPGATGNVATEDVLYALRGSRFDAPGDLTKMAEVGSWISKQLNRTNASRVGKALEARRARDKLEKERERNGGSSEKAAAKL</sequence>
<keyword evidence="4" id="KW-0479">Metal-binding</keyword>
<dbReference type="GO" id="GO:0046951">
    <property type="term" value="P:ketone body biosynthetic process"/>
    <property type="evidence" value="ECO:0007669"/>
    <property type="project" value="TreeGrafter"/>
</dbReference>
<dbReference type="SUPFAM" id="SSF51569">
    <property type="entry name" value="Aldolase"/>
    <property type="match status" value="1"/>
</dbReference>
<evidence type="ECO:0000256" key="1">
    <source>
        <dbReference type="ARBA" id="ARBA00005143"/>
    </source>
</evidence>
<evidence type="ECO:0000313" key="9">
    <source>
        <dbReference type="EMBL" id="PIL29318.1"/>
    </source>
</evidence>
<dbReference type="GO" id="GO:0046872">
    <property type="term" value="F:metal ion binding"/>
    <property type="evidence" value="ECO:0007669"/>
    <property type="project" value="UniProtKB-KW"/>
</dbReference>
<evidence type="ECO:0000256" key="4">
    <source>
        <dbReference type="ARBA" id="ARBA00022723"/>
    </source>
</evidence>
<gene>
    <name evidence="9" type="ORF">GSI_09369</name>
</gene>
<dbReference type="OrthoDB" id="1905920at2759"/>
<feature type="region of interest" description="Disordered" evidence="7">
    <location>
        <begin position="335"/>
        <end position="367"/>
    </location>
</feature>